<dbReference type="Proteomes" id="UP001055125">
    <property type="component" value="Unassembled WGS sequence"/>
</dbReference>
<accession>A0ABQ4RYP6</accession>
<sequence>MRMNVDEVKPTDRLRGVMDLARRSLPDIRRNAETIQPLTDRRAPALLRKARERLDWTRLPGIRPQSTKPKNLVVLLLVRFGLFVMLPTALVGLYLFVLASDQYVAEARFAVRGNVEPMGDVVLGEFSSLIQKHNSQDSFVVKEYIESQSMVDEVEKAIGVTKMFSRPEADFWARWQTDEPIEELTKYWRKHVQARIDVVSGIITLTVRAFTREDALLISKEVVSRAEALINRISRRAQEDMIVHAKEETLKTQKRLKEAHLGLQTFRNTWGIIDPLKAAESTSTTLMSLRRDKLKAESDLQILRGSNLDEKSRSIQVLVAQIAALDSQIKVLKDQLTSEGAASSGANMTQALLEYEGLLVERTIAEKLNESANLLYDKARIAASKQHIYLATFVPPVLPDDSLYPRRFQTLAVVFLCFFAVWSSVSLVVAGINDQRL</sequence>
<comment type="caution">
    <text evidence="2">The sequence shown here is derived from an EMBL/GenBank/DDBJ whole genome shotgun (WGS) entry which is preliminary data.</text>
</comment>
<gene>
    <name evidence="2" type="ORF">OCOJLMKI_3193</name>
</gene>
<organism evidence="2 3">
    <name type="scientific">Methylobacterium iners</name>
    <dbReference type="NCBI Taxonomy" id="418707"/>
    <lineage>
        <taxon>Bacteria</taxon>
        <taxon>Pseudomonadati</taxon>
        <taxon>Pseudomonadota</taxon>
        <taxon>Alphaproteobacteria</taxon>
        <taxon>Hyphomicrobiales</taxon>
        <taxon>Methylobacteriaceae</taxon>
        <taxon>Methylobacterium</taxon>
    </lineage>
</organism>
<dbReference type="EMBL" id="BPQP01000049">
    <property type="protein sequence ID" value="GJD95976.1"/>
    <property type="molecule type" value="Genomic_DNA"/>
</dbReference>
<dbReference type="InterPro" id="IPR050445">
    <property type="entry name" value="Bact_polysacc_biosynth/exp"/>
</dbReference>
<evidence type="ECO:0008006" key="4">
    <source>
        <dbReference type="Google" id="ProtNLM"/>
    </source>
</evidence>
<keyword evidence="1" id="KW-0472">Membrane</keyword>
<evidence type="ECO:0000313" key="2">
    <source>
        <dbReference type="EMBL" id="GJD95976.1"/>
    </source>
</evidence>
<reference evidence="2" key="2">
    <citation type="submission" date="2021-08" db="EMBL/GenBank/DDBJ databases">
        <authorList>
            <person name="Tani A."/>
            <person name="Ola A."/>
            <person name="Ogura Y."/>
            <person name="Katsura K."/>
            <person name="Hayashi T."/>
        </authorList>
    </citation>
    <scope>NUCLEOTIDE SEQUENCE</scope>
    <source>
        <strain evidence="2">DSM 19015</strain>
    </source>
</reference>
<feature type="transmembrane region" description="Helical" evidence="1">
    <location>
        <begin position="411"/>
        <end position="432"/>
    </location>
</feature>
<dbReference type="PANTHER" id="PTHR32309">
    <property type="entry name" value="TYROSINE-PROTEIN KINASE"/>
    <property type="match status" value="1"/>
</dbReference>
<reference evidence="2" key="1">
    <citation type="journal article" date="2021" name="Front. Microbiol.">
        <title>Comprehensive Comparative Genomics and Phenotyping of Methylobacterium Species.</title>
        <authorList>
            <person name="Alessa O."/>
            <person name="Ogura Y."/>
            <person name="Fujitani Y."/>
            <person name="Takami H."/>
            <person name="Hayashi T."/>
            <person name="Sahin N."/>
            <person name="Tani A."/>
        </authorList>
    </citation>
    <scope>NUCLEOTIDE SEQUENCE</scope>
    <source>
        <strain evidence="2">DSM 19015</strain>
    </source>
</reference>
<keyword evidence="1" id="KW-0812">Transmembrane</keyword>
<protein>
    <recommendedName>
        <fullName evidence="4">Capsule biosynthesis protein</fullName>
    </recommendedName>
</protein>
<name>A0ABQ4RYP6_9HYPH</name>
<evidence type="ECO:0000256" key="1">
    <source>
        <dbReference type="SAM" id="Phobius"/>
    </source>
</evidence>
<evidence type="ECO:0000313" key="3">
    <source>
        <dbReference type="Proteomes" id="UP001055125"/>
    </source>
</evidence>
<keyword evidence="3" id="KW-1185">Reference proteome</keyword>
<feature type="transmembrane region" description="Helical" evidence="1">
    <location>
        <begin position="72"/>
        <end position="97"/>
    </location>
</feature>
<keyword evidence="1" id="KW-1133">Transmembrane helix</keyword>
<proteinExistence type="predicted"/>
<dbReference type="PANTHER" id="PTHR32309:SF13">
    <property type="entry name" value="FERRIC ENTEROBACTIN TRANSPORT PROTEIN FEPE"/>
    <property type="match status" value="1"/>
</dbReference>